<accession>A0A9D2PLY0</accession>
<dbReference type="EMBL" id="DWVZ01000096">
    <property type="protein sequence ID" value="HJC63389.1"/>
    <property type="molecule type" value="Genomic_DNA"/>
</dbReference>
<evidence type="ECO:0000256" key="1">
    <source>
        <dbReference type="ARBA" id="ARBA00023172"/>
    </source>
</evidence>
<dbReference type="InterPro" id="IPR050090">
    <property type="entry name" value="Tyrosine_recombinase_XerCD"/>
</dbReference>
<comment type="caution">
    <text evidence="3">The sequence shown here is derived from an EMBL/GenBank/DDBJ whole genome shotgun (WGS) entry which is preliminary data.</text>
</comment>
<dbReference type="Pfam" id="PF00589">
    <property type="entry name" value="Phage_integrase"/>
    <property type="match status" value="1"/>
</dbReference>
<dbReference type="Proteomes" id="UP000823886">
    <property type="component" value="Unassembled WGS sequence"/>
</dbReference>
<sequence>MSLSGLRIGEAIALNAQDVDLKDQVIRINKTIFPASKEIGPPKTGSSIRDIHIQPELAKVCSEIFLYTKQEALFRGYRTELFLSNTRGDYISYLVYKDVLKKTSLEVLGFEVTPHMLRHTHASLLLAKGMSVDSISRRLGHEDSQITRQIYLHMTSELKRQEEEKIDSIRLII</sequence>
<dbReference type="InterPro" id="IPR013762">
    <property type="entry name" value="Integrase-like_cat_sf"/>
</dbReference>
<evidence type="ECO:0000313" key="4">
    <source>
        <dbReference type="Proteomes" id="UP000823886"/>
    </source>
</evidence>
<evidence type="ECO:0000313" key="3">
    <source>
        <dbReference type="EMBL" id="HJC63389.1"/>
    </source>
</evidence>
<dbReference type="GO" id="GO:0015074">
    <property type="term" value="P:DNA integration"/>
    <property type="evidence" value="ECO:0007669"/>
    <property type="project" value="InterPro"/>
</dbReference>
<dbReference type="SUPFAM" id="SSF56349">
    <property type="entry name" value="DNA breaking-rejoining enzymes"/>
    <property type="match status" value="1"/>
</dbReference>
<reference evidence="3" key="2">
    <citation type="submission" date="2021-04" db="EMBL/GenBank/DDBJ databases">
        <authorList>
            <person name="Gilroy R."/>
        </authorList>
    </citation>
    <scope>NUCLEOTIDE SEQUENCE</scope>
    <source>
        <strain evidence="3">ChiBcec2-3848</strain>
    </source>
</reference>
<dbReference type="AlphaFoldDB" id="A0A9D2PLY0"/>
<proteinExistence type="predicted"/>
<protein>
    <submittedName>
        <fullName evidence="3">Site-specific integrase</fullName>
    </submittedName>
</protein>
<dbReference type="Gene3D" id="1.10.443.10">
    <property type="entry name" value="Intergrase catalytic core"/>
    <property type="match status" value="1"/>
</dbReference>
<dbReference type="InterPro" id="IPR002104">
    <property type="entry name" value="Integrase_catalytic"/>
</dbReference>
<dbReference type="PROSITE" id="PS51898">
    <property type="entry name" value="TYR_RECOMBINASE"/>
    <property type="match status" value="1"/>
</dbReference>
<dbReference type="InterPro" id="IPR011010">
    <property type="entry name" value="DNA_brk_join_enz"/>
</dbReference>
<dbReference type="GO" id="GO:0006310">
    <property type="term" value="P:DNA recombination"/>
    <property type="evidence" value="ECO:0007669"/>
    <property type="project" value="UniProtKB-KW"/>
</dbReference>
<dbReference type="CDD" id="cd01189">
    <property type="entry name" value="INT_ICEBs1_C_like"/>
    <property type="match status" value="1"/>
</dbReference>
<reference evidence="3" key="1">
    <citation type="journal article" date="2021" name="PeerJ">
        <title>Extensive microbial diversity within the chicken gut microbiome revealed by metagenomics and culture.</title>
        <authorList>
            <person name="Gilroy R."/>
            <person name="Ravi A."/>
            <person name="Getino M."/>
            <person name="Pursley I."/>
            <person name="Horton D.L."/>
            <person name="Alikhan N.F."/>
            <person name="Baker D."/>
            <person name="Gharbi K."/>
            <person name="Hall N."/>
            <person name="Watson M."/>
            <person name="Adriaenssens E.M."/>
            <person name="Foster-Nyarko E."/>
            <person name="Jarju S."/>
            <person name="Secka A."/>
            <person name="Antonio M."/>
            <person name="Oren A."/>
            <person name="Chaudhuri R.R."/>
            <person name="La Ragione R."/>
            <person name="Hildebrand F."/>
            <person name="Pallen M.J."/>
        </authorList>
    </citation>
    <scope>NUCLEOTIDE SEQUENCE</scope>
    <source>
        <strain evidence="3">ChiBcec2-3848</strain>
    </source>
</reference>
<gene>
    <name evidence="3" type="ORF">H9753_07210</name>
</gene>
<keyword evidence="1" id="KW-0233">DNA recombination</keyword>
<feature type="domain" description="Tyr recombinase" evidence="2">
    <location>
        <begin position="1"/>
        <end position="164"/>
    </location>
</feature>
<name>A0A9D2PLY0_9FIRM</name>
<dbReference type="PANTHER" id="PTHR30349">
    <property type="entry name" value="PHAGE INTEGRASE-RELATED"/>
    <property type="match status" value="1"/>
</dbReference>
<evidence type="ECO:0000259" key="2">
    <source>
        <dbReference type="PROSITE" id="PS51898"/>
    </source>
</evidence>
<dbReference type="GO" id="GO:0003677">
    <property type="term" value="F:DNA binding"/>
    <property type="evidence" value="ECO:0007669"/>
    <property type="project" value="InterPro"/>
</dbReference>
<organism evidence="3 4">
    <name type="scientific">Candidatus Blautia merdavium</name>
    <dbReference type="NCBI Taxonomy" id="2838494"/>
    <lineage>
        <taxon>Bacteria</taxon>
        <taxon>Bacillati</taxon>
        <taxon>Bacillota</taxon>
        <taxon>Clostridia</taxon>
        <taxon>Lachnospirales</taxon>
        <taxon>Lachnospiraceae</taxon>
        <taxon>Blautia</taxon>
    </lineage>
</organism>